<feature type="non-terminal residue" evidence="2">
    <location>
        <position position="1"/>
    </location>
</feature>
<name>A0A699LAC9_TANCI</name>
<dbReference type="EMBL" id="BKCJ010600510">
    <property type="protein sequence ID" value="GFB31709.1"/>
    <property type="molecule type" value="Genomic_DNA"/>
</dbReference>
<feature type="compositionally biased region" description="Basic and acidic residues" evidence="1">
    <location>
        <begin position="80"/>
        <end position="95"/>
    </location>
</feature>
<feature type="region of interest" description="Disordered" evidence="1">
    <location>
        <begin position="1"/>
        <end position="25"/>
    </location>
</feature>
<evidence type="ECO:0000256" key="1">
    <source>
        <dbReference type="SAM" id="MobiDB-lite"/>
    </source>
</evidence>
<gene>
    <name evidence="2" type="ORF">Tci_703680</name>
</gene>
<feature type="region of interest" description="Disordered" evidence="1">
    <location>
        <begin position="75"/>
        <end position="95"/>
    </location>
</feature>
<sequence>AAKEKKDQQNLAKAHAKRSEKTLSPVPLHHAALENMEEHATIAPNDTTGNATNVEREVVNLSGNTRVSTSLATVNQPSPHLEHHNDHEHTASDAHSFRSSHHEDTKEGVADFWFVPNWGLCDDLRICTFRACKELVSHLATPAKEEFLGNLSNVEVVSRAYQSLGQCVLSQVISESEPGEMASKSSQAVLAPSFPISGSNHEQTPAEGHWFSFENKTGGRAKKCFKERHTDIDLRDEFPTNYNENDDARLAEFIAPLRPPPRYLLYVYGLTTAYKHPDWAYNIKDRDGNGIGFLTAKGGVVRGLGCSSLGMRSSLVMVVPVHTGSFKKVSVSITAKQNRQG</sequence>
<organism evidence="2">
    <name type="scientific">Tanacetum cinerariifolium</name>
    <name type="common">Dalmatian daisy</name>
    <name type="synonym">Chrysanthemum cinerariifolium</name>
    <dbReference type="NCBI Taxonomy" id="118510"/>
    <lineage>
        <taxon>Eukaryota</taxon>
        <taxon>Viridiplantae</taxon>
        <taxon>Streptophyta</taxon>
        <taxon>Embryophyta</taxon>
        <taxon>Tracheophyta</taxon>
        <taxon>Spermatophyta</taxon>
        <taxon>Magnoliopsida</taxon>
        <taxon>eudicotyledons</taxon>
        <taxon>Gunneridae</taxon>
        <taxon>Pentapetalae</taxon>
        <taxon>asterids</taxon>
        <taxon>campanulids</taxon>
        <taxon>Asterales</taxon>
        <taxon>Asteraceae</taxon>
        <taxon>Asteroideae</taxon>
        <taxon>Anthemideae</taxon>
        <taxon>Anthemidinae</taxon>
        <taxon>Tanacetum</taxon>
    </lineage>
</organism>
<proteinExistence type="predicted"/>
<reference evidence="2" key="1">
    <citation type="journal article" date="2019" name="Sci. Rep.">
        <title>Draft genome of Tanacetum cinerariifolium, the natural source of mosquito coil.</title>
        <authorList>
            <person name="Yamashiro T."/>
            <person name="Shiraishi A."/>
            <person name="Satake H."/>
            <person name="Nakayama K."/>
        </authorList>
    </citation>
    <scope>NUCLEOTIDE SEQUENCE</scope>
</reference>
<accession>A0A699LAC9</accession>
<protein>
    <submittedName>
        <fullName evidence="2">Uncharacterized protein</fullName>
    </submittedName>
</protein>
<evidence type="ECO:0000313" key="2">
    <source>
        <dbReference type="EMBL" id="GFB31709.1"/>
    </source>
</evidence>
<comment type="caution">
    <text evidence="2">The sequence shown here is derived from an EMBL/GenBank/DDBJ whole genome shotgun (WGS) entry which is preliminary data.</text>
</comment>
<dbReference type="AlphaFoldDB" id="A0A699LAC9"/>